<reference evidence="3 4" key="1">
    <citation type="submission" date="2019-05" db="EMBL/GenBank/DDBJ databases">
        <title>Polaribacter aestuariivivens sp. nov., isolated from a tidal flat.</title>
        <authorList>
            <person name="Yoon J.-H."/>
        </authorList>
    </citation>
    <scope>NUCLEOTIDE SEQUENCE [LARGE SCALE GENOMIC DNA]</scope>
    <source>
        <strain evidence="3 4">DBTF-3</strain>
    </source>
</reference>
<dbReference type="GO" id="GO:0016787">
    <property type="term" value="F:hydrolase activity"/>
    <property type="evidence" value="ECO:0007669"/>
    <property type="project" value="UniProtKB-KW"/>
</dbReference>
<dbReference type="OrthoDB" id="6290225at2"/>
<sequence length="340" mass="39457">MTKKIIFRADGNSNIGLGHLFRLFALIEMYKEHYECIFVTKENSTLSVFSKKHNLVILPKNINIYEESNWLAENFSPNEHCIILDGYQFNFSYQKKIKKVGFKLVFIDDNIEKEIAADIVVNHSLFVTEAHFGTHKNVIFGLGSKYAILRPLFLEESKRNREIKTITKVFICFGGADFNNLTHKCLNAIVEFSDFKEIHIVLGSAYKQKEIYRTIEQNCSKVFLHKKLDEKEMIGLMKKCDFAIVPSSTISYEVCAVNMIILSGYYIDNQLSIYKGLINNSLIYSAGNFNEMDEVDFKNKILEVINDSQENYKIMLENQKHFFDGMQKSRFLELTKELLC</sequence>
<dbReference type="NCBIfam" id="TIGR03590">
    <property type="entry name" value="PseG"/>
    <property type="match status" value="1"/>
</dbReference>
<evidence type="ECO:0000256" key="1">
    <source>
        <dbReference type="PIRSR" id="PIRSR620023-1"/>
    </source>
</evidence>
<dbReference type="AlphaFoldDB" id="A0A5S3N262"/>
<dbReference type="Gene3D" id="3.40.50.2000">
    <property type="entry name" value="Glycogen Phosphorylase B"/>
    <property type="match status" value="1"/>
</dbReference>
<dbReference type="SUPFAM" id="SSF53756">
    <property type="entry name" value="UDP-Glycosyltransferase/glycogen phosphorylase"/>
    <property type="match status" value="1"/>
</dbReference>
<dbReference type="EMBL" id="VANR01000006">
    <property type="protein sequence ID" value="TMM29157.1"/>
    <property type="molecule type" value="Genomic_DNA"/>
</dbReference>
<dbReference type="RefSeq" id="WP_138536963.1">
    <property type="nucleotide sequence ID" value="NZ_VANR01000006.1"/>
</dbReference>
<protein>
    <submittedName>
        <fullName evidence="3">UDP-2,4-diacetamido-2,4, 6-trideoxy-beta-L-altropyranose hydrolase</fullName>
        <ecNumber evidence="3">3.6.1.57</ecNumber>
    </submittedName>
</protein>
<evidence type="ECO:0000313" key="4">
    <source>
        <dbReference type="Proteomes" id="UP000307140"/>
    </source>
</evidence>
<dbReference type="InterPro" id="IPR020023">
    <property type="entry name" value="PseG"/>
</dbReference>
<gene>
    <name evidence="3" type="primary">pseG</name>
    <name evidence="3" type="ORF">FDT66_12275</name>
</gene>
<feature type="active site" description="Proton acceptor" evidence="1">
    <location>
        <position position="19"/>
    </location>
</feature>
<dbReference type="EC" id="3.6.1.57" evidence="3"/>
<proteinExistence type="predicted"/>
<evidence type="ECO:0000256" key="2">
    <source>
        <dbReference type="PIRSR" id="PIRSR620023-2"/>
    </source>
</evidence>
<accession>A0A5S3N262</accession>
<keyword evidence="4" id="KW-1185">Reference proteome</keyword>
<evidence type="ECO:0000313" key="3">
    <source>
        <dbReference type="EMBL" id="TMM29157.1"/>
    </source>
</evidence>
<organism evidence="3 4">
    <name type="scientific">Polaribacter aestuariivivens</name>
    <dbReference type="NCBI Taxonomy" id="2304626"/>
    <lineage>
        <taxon>Bacteria</taxon>
        <taxon>Pseudomonadati</taxon>
        <taxon>Bacteroidota</taxon>
        <taxon>Flavobacteriia</taxon>
        <taxon>Flavobacteriales</taxon>
        <taxon>Flavobacteriaceae</taxon>
    </lineage>
</organism>
<name>A0A5S3N262_9FLAO</name>
<feature type="binding site" evidence="2">
    <location>
        <position position="150"/>
    </location>
    <ligand>
        <name>substrate</name>
    </ligand>
</feature>
<dbReference type="Proteomes" id="UP000307140">
    <property type="component" value="Unassembled WGS sequence"/>
</dbReference>
<keyword evidence="3" id="KW-0378">Hydrolase</keyword>
<comment type="caution">
    <text evidence="3">The sequence shown here is derived from an EMBL/GenBank/DDBJ whole genome shotgun (WGS) entry which is preliminary data.</text>
</comment>
<dbReference type="Gene3D" id="3.40.50.11190">
    <property type="match status" value="1"/>
</dbReference>
<feature type="binding site" evidence="2">
    <location>
        <position position="253"/>
    </location>
    <ligand>
        <name>substrate</name>
    </ligand>
</feature>